<keyword evidence="3" id="KW-1185">Reference proteome</keyword>
<dbReference type="InterPro" id="IPR016181">
    <property type="entry name" value="Acyl_CoA_acyltransferase"/>
</dbReference>
<evidence type="ECO:0000313" key="3">
    <source>
        <dbReference type="Proteomes" id="UP001140560"/>
    </source>
</evidence>
<dbReference type="Gene3D" id="3.40.630.30">
    <property type="match status" value="1"/>
</dbReference>
<feature type="compositionally biased region" description="Gly residues" evidence="1">
    <location>
        <begin position="7"/>
        <end position="20"/>
    </location>
</feature>
<evidence type="ECO:0000313" key="2">
    <source>
        <dbReference type="EMBL" id="KAJ4373121.1"/>
    </source>
</evidence>
<protein>
    <submittedName>
        <fullName evidence="2">Uncharacterized protein</fullName>
    </submittedName>
</protein>
<sequence>MASVVKGGFGASNGSGNGNGNGNTGTEFINLLSPLKGALDGYDNTLPCSKQTIHVPQIFQDAMAVREEVYGEQGVPLEAEFDEDDARSWHWVAYASVATSSGSPPKSMRSHGPNTPADDARRASATATRVPVATIRLIPPPHGPNKYVEEHNKTDKHPDAEPIDEAERHHTTEPYVKLGRLAVLTAYRKLGLSKLLINAVFDFASNNSEKIYRPPSPTALEMAQMQGHNKEKEITWQGLVMIHAQANIQYMWEKHGFREELKNDKGDVEIAAEPHWVEEGIDHVAMWKRLQLEKEKRLSMSLESS</sequence>
<name>A0A9W8YC70_9PLEO</name>
<dbReference type="EMBL" id="JAPEUY010000005">
    <property type="protein sequence ID" value="KAJ4373121.1"/>
    <property type="molecule type" value="Genomic_DNA"/>
</dbReference>
<reference evidence="2" key="1">
    <citation type="submission" date="2022-10" db="EMBL/GenBank/DDBJ databases">
        <title>Tapping the CABI collections for fungal endophytes: first genome assemblies for Collariella, Neodidymelliopsis, Ascochyta clinopodiicola, Didymella pomorum, Didymosphaeria variabile, Neocosmospora piperis and Neocucurbitaria cava.</title>
        <authorList>
            <person name="Hill R."/>
        </authorList>
    </citation>
    <scope>NUCLEOTIDE SEQUENCE</scope>
    <source>
        <strain evidence="2">IMI 356814</strain>
    </source>
</reference>
<organism evidence="2 3">
    <name type="scientific">Neocucurbitaria cava</name>
    <dbReference type="NCBI Taxonomy" id="798079"/>
    <lineage>
        <taxon>Eukaryota</taxon>
        <taxon>Fungi</taxon>
        <taxon>Dikarya</taxon>
        <taxon>Ascomycota</taxon>
        <taxon>Pezizomycotina</taxon>
        <taxon>Dothideomycetes</taxon>
        <taxon>Pleosporomycetidae</taxon>
        <taxon>Pleosporales</taxon>
        <taxon>Pleosporineae</taxon>
        <taxon>Cucurbitariaceae</taxon>
        <taxon>Neocucurbitaria</taxon>
    </lineage>
</organism>
<dbReference type="SUPFAM" id="SSF55729">
    <property type="entry name" value="Acyl-CoA N-acyltransferases (Nat)"/>
    <property type="match status" value="1"/>
</dbReference>
<accession>A0A9W8YC70</accession>
<dbReference type="AlphaFoldDB" id="A0A9W8YC70"/>
<dbReference type="OrthoDB" id="329272at2759"/>
<proteinExistence type="predicted"/>
<evidence type="ECO:0000256" key="1">
    <source>
        <dbReference type="SAM" id="MobiDB-lite"/>
    </source>
</evidence>
<gene>
    <name evidence="2" type="ORF">N0V83_003412</name>
</gene>
<dbReference type="Proteomes" id="UP001140560">
    <property type="component" value="Unassembled WGS sequence"/>
</dbReference>
<feature type="compositionally biased region" description="Basic and acidic residues" evidence="1">
    <location>
        <begin position="147"/>
        <end position="171"/>
    </location>
</feature>
<feature type="region of interest" description="Disordered" evidence="1">
    <location>
        <begin position="99"/>
        <end position="171"/>
    </location>
</feature>
<feature type="region of interest" description="Disordered" evidence="1">
    <location>
        <begin position="1"/>
        <end position="20"/>
    </location>
</feature>
<feature type="compositionally biased region" description="Low complexity" evidence="1">
    <location>
        <begin position="123"/>
        <end position="134"/>
    </location>
</feature>
<comment type="caution">
    <text evidence="2">The sequence shown here is derived from an EMBL/GenBank/DDBJ whole genome shotgun (WGS) entry which is preliminary data.</text>
</comment>